<evidence type="ECO:0000256" key="1">
    <source>
        <dbReference type="SAM" id="MobiDB-lite"/>
    </source>
</evidence>
<dbReference type="Proteomes" id="UP000094444">
    <property type="component" value="Unassembled WGS sequence"/>
</dbReference>
<proteinExistence type="predicted"/>
<reference evidence="3" key="1">
    <citation type="submission" date="2017-09" db="EMBL/GenBank/DDBJ databases">
        <title>Polyketide synthases of a Diaporthe helianthi virulent isolate.</title>
        <authorList>
            <person name="Baroncelli R."/>
        </authorList>
    </citation>
    <scope>NUCLEOTIDE SEQUENCE [LARGE SCALE GENOMIC DNA]</scope>
    <source>
        <strain evidence="3">7/96</strain>
    </source>
</reference>
<feature type="compositionally biased region" description="Low complexity" evidence="1">
    <location>
        <begin position="51"/>
        <end position="62"/>
    </location>
</feature>
<dbReference type="InParanoid" id="A0A2P5IAR3"/>
<organism evidence="3 4">
    <name type="scientific">Diaporthe helianthi</name>
    <dbReference type="NCBI Taxonomy" id="158607"/>
    <lineage>
        <taxon>Eukaryota</taxon>
        <taxon>Fungi</taxon>
        <taxon>Dikarya</taxon>
        <taxon>Ascomycota</taxon>
        <taxon>Pezizomycotina</taxon>
        <taxon>Sordariomycetes</taxon>
        <taxon>Sordariomycetidae</taxon>
        <taxon>Diaporthales</taxon>
        <taxon>Diaporthaceae</taxon>
        <taxon>Diaporthe</taxon>
    </lineage>
</organism>
<evidence type="ECO:0000313" key="4">
    <source>
        <dbReference type="Proteomes" id="UP000094444"/>
    </source>
</evidence>
<evidence type="ECO:0000313" key="3">
    <source>
        <dbReference type="EMBL" id="POS79583.1"/>
    </source>
</evidence>
<name>A0A2P5IAR3_DIAHE</name>
<dbReference type="EMBL" id="MAVT02000103">
    <property type="protein sequence ID" value="POS79583.1"/>
    <property type="molecule type" value="Genomic_DNA"/>
</dbReference>
<keyword evidence="2" id="KW-0472">Membrane</keyword>
<dbReference type="AlphaFoldDB" id="A0A2P5IAR3"/>
<keyword evidence="2" id="KW-0812">Transmembrane</keyword>
<feature type="region of interest" description="Disordered" evidence="1">
    <location>
        <begin position="1"/>
        <end position="67"/>
    </location>
</feature>
<dbReference type="OrthoDB" id="3499003at2759"/>
<gene>
    <name evidence="3" type="ORF">DHEL01_v202029</name>
</gene>
<feature type="transmembrane region" description="Helical" evidence="2">
    <location>
        <begin position="168"/>
        <end position="193"/>
    </location>
</feature>
<accession>A0A2P5IAR3</accession>
<evidence type="ECO:0000256" key="2">
    <source>
        <dbReference type="SAM" id="Phobius"/>
    </source>
</evidence>
<protein>
    <submittedName>
        <fullName evidence="3">Uncharacterized protein</fullName>
    </submittedName>
</protein>
<feature type="compositionally biased region" description="Basic and acidic residues" evidence="1">
    <location>
        <begin position="1"/>
        <end position="18"/>
    </location>
</feature>
<comment type="caution">
    <text evidence="3">The sequence shown here is derived from an EMBL/GenBank/DDBJ whole genome shotgun (WGS) entry which is preliminary data.</text>
</comment>
<keyword evidence="4" id="KW-1185">Reference proteome</keyword>
<sequence>MAASDTDHYPGGPDDQKVRVHSGTTGAKMASEAASHMQSHQRGPASSGDMTNNNHFTTTTTTISPLTPIHDDQRHLINHDDYSGLQVVDPAAVVLPGGLEVSQSQLPEPLAASDPETLHTPVSLPYSKASSATYAGGRNPFESDDQRLRQQQLLGGRKKTRICGLPRVVFWCVLAVVVFVIVAGVAVGVGVGLGTKDDSSR</sequence>
<keyword evidence="2" id="KW-1133">Transmembrane helix</keyword>